<dbReference type="InterPro" id="IPR017946">
    <property type="entry name" value="PLC-like_Pdiesterase_TIM-brl"/>
</dbReference>
<accession>A0A4Y1WQS8</accession>
<feature type="domain" description="GP-PDE" evidence="2">
    <location>
        <begin position="33"/>
        <end position="278"/>
    </location>
</feature>
<organism evidence="3 4">
    <name type="scientific">Alistipes communis</name>
    <dbReference type="NCBI Taxonomy" id="2585118"/>
    <lineage>
        <taxon>Bacteria</taxon>
        <taxon>Pseudomonadati</taxon>
        <taxon>Bacteroidota</taxon>
        <taxon>Bacteroidia</taxon>
        <taxon>Bacteroidales</taxon>
        <taxon>Rikenellaceae</taxon>
        <taxon>Alistipes</taxon>
    </lineage>
</organism>
<dbReference type="AlphaFoldDB" id="A0A4Y1WQS8"/>
<proteinExistence type="predicted"/>
<dbReference type="Gene3D" id="3.20.20.190">
    <property type="entry name" value="Phosphatidylinositol (PI) phosphodiesterase"/>
    <property type="match status" value="1"/>
</dbReference>
<feature type="signal peptide" evidence="1">
    <location>
        <begin position="1"/>
        <end position="20"/>
    </location>
</feature>
<dbReference type="PANTHER" id="PTHR46320">
    <property type="entry name" value="GLYCEROPHOSPHODIESTER PHOSPHODIESTERASE 1"/>
    <property type="match status" value="1"/>
</dbReference>
<keyword evidence="4" id="KW-1185">Reference proteome</keyword>
<dbReference type="InterPro" id="IPR030395">
    <property type="entry name" value="GP_PDE_dom"/>
</dbReference>
<dbReference type="GO" id="GO:0070291">
    <property type="term" value="P:N-acylethanolamine metabolic process"/>
    <property type="evidence" value="ECO:0007669"/>
    <property type="project" value="TreeGrafter"/>
</dbReference>
<feature type="chain" id="PRO_5021457948" description="GP-PDE domain-containing protein" evidence="1">
    <location>
        <begin position="21"/>
        <end position="389"/>
    </location>
</feature>
<gene>
    <name evidence="3" type="ORF">A5CBH24_07360</name>
</gene>
<dbReference type="RefSeq" id="WP_141412247.1">
    <property type="nucleotide sequence ID" value="NZ_AP019735.1"/>
</dbReference>
<dbReference type="OrthoDB" id="384721at2"/>
<sequence>MKNTLLFLFAALAWSATALCQTPADSAARPRKRVFIAHRGVNMRSTVAGENSLEAIRLAKAAGFGAIETDVRLSADGALVVMHDSTLNRTCLHADGTPLSEPVAVAGKTLRELRSDYILKAADPARRTRIPTLEEYLAECARNGLYTFIEPKLYDPTGRHYRDIVAAADAALGRDRYVVTSNNRANDVIRRTGIDDVRLMGILYQTTFERIEALGDVIVAVSATRFDEADYSRQVARAKAAGLMCESHADKFVHFDRINRHDIDFVSTDFLAPDYRGQGRLLAEYARTDGFVLPASAGEGAIRLGEGQSIVPKRQLPAVPFGALYLELEAEGSARIELGGQTFTLDVPDKRTVTHQVLLHDAAPALRITALAGGITLTAIRAKVVAFEQ</sequence>
<name>A0A4Y1WQS8_9BACT</name>
<dbReference type="GO" id="GO:0005886">
    <property type="term" value="C:plasma membrane"/>
    <property type="evidence" value="ECO:0007669"/>
    <property type="project" value="TreeGrafter"/>
</dbReference>
<evidence type="ECO:0000313" key="4">
    <source>
        <dbReference type="Proteomes" id="UP000318946"/>
    </source>
</evidence>
<evidence type="ECO:0000256" key="1">
    <source>
        <dbReference type="SAM" id="SignalP"/>
    </source>
</evidence>
<dbReference type="EMBL" id="AP019735">
    <property type="protein sequence ID" value="BBL03423.1"/>
    <property type="molecule type" value="Genomic_DNA"/>
</dbReference>
<dbReference type="PANTHER" id="PTHR46320:SF1">
    <property type="entry name" value="GLYCEROPHOSPHODIESTER PHOSPHODIESTERASE 1"/>
    <property type="match status" value="1"/>
</dbReference>
<dbReference type="GO" id="GO:0006644">
    <property type="term" value="P:phospholipid metabolic process"/>
    <property type="evidence" value="ECO:0007669"/>
    <property type="project" value="TreeGrafter"/>
</dbReference>
<dbReference type="GO" id="GO:0008889">
    <property type="term" value="F:glycerophosphodiester phosphodiesterase activity"/>
    <property type="evidence" value="ECO:0007669"/>
    <property type="project" value="TreeGrafter"/>
</dbReference>
<keyword evidence="1" id="KW-0732">Signal</keyword>
<evidence type="ECO:0000259" key="2">
    <source>
        <dbReference type="PROSITE" id="PS51704"/>
    </source>
</evidence>
<dbReference type="Proteomes" id="UP000318946">
    <property type="component" value="Chromosome"/>
</dbReference>
<dbReference type="KEGG" id="acou:A5CBH24_07360"/>
<protein>
    <recommendedName>
        <fullName evidence="2">GP-PDE domain-containing protein</fullName>
    </recommendedName>
</protein>
<evidence type="ECO:0000313" key="3">
    <source>
        <dbReference type="EMBL" id="BBL03423.1"/>
    </source>
</evidence>
<dbReference type="PROSITE" id="PS51704">
    <property type="entry name" value="GP_PDE"/>
    <property type="match status" value="1"/>
</dbReference>
<dbReference type="SUPFAM" id="SSF51695">
    <property type="entry name" value="PLC-like phosphodiesterases"/>
    <property type="match status" value="1"/>
</dbReference>
<reference evidence="4" key="1">
    <citation type="submission" date="2019-06" db="EMBL/GenBank/DDBJ databases">
        <title>Alistipes onderdonkii subsp. vulgaris subsp. nov., Alistipes dispar sp. nov. and Alistipes communis sp. nov., isolated from human faeces, and creation of Alistipes onderdonkii subsp. onderdonkii subsp. nov.</title>
        <authorList>
            <person name="Sakamoto M."/>
            <person name="Ikeyama N."/>
            <person name="Ogata Y."/>
            <person name="Suda W."/>
            <person name="Iino T."/>
            <person name="Hattori M."/>
            <person name="Ohkuma M."/>
        </authorList>
    </citation>
    <scope>NUCLEOTIDE SEQUENCE [LARGE SCALE GENOMIC DNA]</scope>
    <source>
        <strain evidence="4">5CBH24</strain>
    </source>
</reference>
<dbReference type="GeneID" id="78341451"/>
<dbReference type="GO" id="GO:0006580">
    <property type="term" value="P:ethanolamine metabolic process"/>
    <property type="evidence" value="ECO:0007669"/>
    <property type="project" value="TreeGrafter"/>
</dbReference>
<dbReference type="Pfam" id="PF03009">
    <property type="entry name" value="GDPD"/>
    <property type="match status" value="1"/>
</dbReference>